<dbReference type="RefSeq" id="WP_261919622.1">
    <property type="nucleotide sequence ID" value="NZ_CP022011.1"/>
</dbReference>
<dbReference type="InterPro" id="IPR009057">
    <property type="entry name" value="Homeodomain-like_sf"/>
</dbReference>
<gene>
    <name evidence="4" type="ORF">CEP48_02200</name>
</gene>
<evidence type="ECO:0000256" key="1">
    <source>
        <dbReference type="ARBA" id="ARBA00023015"/>
    </source>
</evidence>
<keyword evidence="2" id="KW-0238">DNA-binding</keyword>
<dbReference type="GO" id="GO:0005829">
    <property type="term" value="C:cytosol"/>
    <property type="evidence" value="ECO:0007669"/>
    <property type="project" value="TreeGrafter"/>
</dbReference>
<keyword evidence="3" id="KW-0804">Transcription</keyword>
<dbReference type="GO" id="GO:0003700">
    <property type="term" value="F:DNA-binding transcription factor activity"/>
    <property type="evidence" value="ECO:0007669"/>
    <property type="project" value="InterPro"/>
</dbReference>
<dbReference type="AlphaFoldDB" id="A0A8E3S8B1"/>
<evidence type="ECO:0000313" key="5">
    <source>
        <dbReference type="Proteomes" id="UP000955338"/>
    </source>
</evidence>
<dbReference type="Gene3D" id="1.10.10.60">
    <property type="entry name" value="Homeodomain-like"/>
    <property type="match status" value="1"/>
</dbReference>
<dbReference type="PROSITE" id="PS00041">
    <property type="entry name" value="HTH_ARAC_FAMILY_1"/>
    <property type="match status" value="1"/>
</dbReference>
<dbReference type="PANTHER" id="PTHR47894:SF4">
    <property type="entry name" value="HTH-TYPE TRANSCRIPTIONAL REGULATOR GADX"/>
    <property type="match status" value="1"/>
</dbReference>
<dbReference type="SUPFAM" id="SSF46689">
    <property type="entry name" value="Homeodomain-like"/>
    <property type="match status" value="1"/>
</dbReference>
<dbReference type="InterPro" id="IPR054015">
    <property type="entry name" value="ExsA-like_N"/>
</dbReference>
<dbReference type="GO" id="GO:0000976">
    <property type="term" value="F:transcription cis-regulatory region binding"/>
    <property type="evidence" value="ECO:0007669"/>
    <property type="project" value="TreeGrafter"/>
</dbReference>
<keyword evidence="5" id="KW-1185">Reference proteome</keyword>
<dbReference type="InterPro" id="IPR018062">
    <property type="entry name" value="HTH_AraC-typ_CS"/>
</dbReference>
<accession>A0A8E3S8B1</accession>
<dbReference type="SMART" id="SM00342">
    <property type="entry name" value="HTH_ARAC"/>
    <property type="match status" value="1"/>
</dbReference>
<dbReference type="EMBL" id="CP022011">
    <property type="protein sequence ID" value="QDJ14297.1"/>
    <property type="molecule type" value="Genomic_DNA"/>
</dbReference>
<dbReference type="PANTHER" id="PTHR47894">
    <property type="entry name" value="HTH-TYPE TRANSCRIPTIONAL REGULATOR GADX"/>
    <property type="match status" value="1"/>
</dbReference>
<evidence type="ECO:0000256" key="3">
    <source>
        <dbReference type="ARBA" id="ARBA00023163"/>
    </source>
</evidence>
<proteinExistence type="predicted"/>
<dbReference type="Proteomes" id="UP000955338">
    <property type="component" value="Chromosome"/>
</dbReference>
<dbReference type="Pfam" id="PF12833">
    <property type="entry name" value="HTH_18"/>
    <property type="match status" value="1"/>
</dbReference>
<dbReference type="InterPro" id="IPR018060">
    <property type="entry name" value="HTH_AraC"/>
</dbReference>
<sequence>MNKFLDSVWHIRSNKTYQVKNFFVQDYLLGIIYSGEKRLFTPTEKVIIGEKQIFILNKYHYWDMINKIADKSLYQADIIQLSSHSINTFQQKYLYTSPKKFAKYQLISADPTTYTCFSHIFTYLKQDNNNPKIKQHKIEELLLHLAENGIIFPTNQTASWYEKVKNIIQSHPTKNWILSDLAEYFYLSESSLKRRLSQENTSFREILKETRLNIALTLILTSSKSLTDISTYCGYSSLSNFTQAFKLYFSCLPSELR</sequence>
<reference evidence="4" key="1">
    <citation type="submission" date="2017-06" db="EMBL/GenBank/DDBJ databases">
        <title>Genome sequencing of pathogenic and non-pathogenic strains within Bisgaard taxon 40.</title>
        <authorList>
            <person name="Ladner J.T."/>
            <person name="Lovett S.P."/>
            <person name="Koroleva G."/>
            <person name="Lorch J.M."/>
        </authorList>
    </citation>
    <scope>NUCLEOTIDE SEQUENCE</scope>
    <source>
        <strain evidence="4">27576-1-I1</strain>
    </source>
</reference>
<evidence type="ECO:0000256" key="2">
    <source>
        <dbReference type="ARBA" id="ARBA00023125"/>
    </source>
</evidence>
<name>A0A8E3S8B1_9PAST</name>
<dbReference type="PROSITE" id="PS01124">
    <property type="entry name" value="HTH_ARAC_FAMILY_2"/>
    <property type="match status" value="1"/>
</dbReference>
<dbReference type="Pfam" id="PF22200">
    <property type="entry name" value="ExsA_N"/>
    <property type="match status" value="1"/>
</dbReference>
<evidence type="ECO:0000313" key="4">
    <source>
        <dbReference type="EMBL" id="QDJ14297.1"/>
    </source>
</evidence>
<protein>
    <submittedName>
        <fullName evidence="4">Uncharacterized protein</fullName>
    </submittedName>
</protein>
<keyword evidence="1" id="KW-0805">Transcription regulation</keyword>
<organism evidence="4 5">
    <name type="scientific">Mergibacter septicus</name>
    <dbReference type="NCBI Taxonomy" id="221402"/>
    <lineage>
        <taxon>Bacteria</taxon>
        <taxon>Pseudomonadati</taxon>
        <taxon>Pseudomonadota</taxon>
        <taxon>Gammaproteobacteria</taxon>
        <taxon>Pasteurellales</taxon>
        <taxon>Pasteurellaceae</taxon>
        <taxon>Mergibacter</taxon>
    </lineage>
</organism>